<dbReference type="EMBL" id="RSEJ01000009">
    <property type="protein sequence ID" value="NBI52936.1"/>
    <property type="molecule type" value="Genomic_DNA"/>
</dbReference>
<evidence type="ECO:0000313" key="2">
    <source>
        <dbReference type="Proteomes" id="UP000738517"/>
    </source>
</evidence>
<sequence length="274" mass="31227">MKEVKDNVLLALLNDFSGLKQVDAIAIAGSHGTQMNDSLSDYDIYVYVNETIPVEVRQKITSRHCCEMEINNQYWETEDDGRLNSGTEVELIYRSTDWLDKELERVLFKHQSNVGYSTCFWTNLLSSKVFFERNNTLTRLQDKYTIDYSRELAAAVIAKNLPLLCDAAPAYPQQIIKAIKRQDYLSVQHRLTAYLDSYFDILFAVNLIPHPGEKRLVEVAVKQCSSLPADFEQTMENLLFLAGTRSNELPLALDIATENLKAVVDESGINYHVC</sequence>
<protein>
    <submittedName>
        <fullName evidence="1">DUF4037 domain-containing protein</fullName>
    </submittedName>
</protein>
<dbReference type="InterPro" id="IPR043519">
    <property type="entry name" value="NT_sf"/>
</dbReference>
<evidence type="ECO:0000313" key="1">
    <source>
        <dbReference type="EMBL" id="NBI52936.1"/>
    </source>
</evidence>
<name>A0ABW9YGP3_9GAMM</name>
<gene>
    <name evidence="1" type="ORF">EIZ48_10145</name>
</gene>
<organism evidence="1 2">
    <name type="scientific">Photobacterium alginatilyticum</name>
    <dbReference type="NCBI Taxonomy" id="1775171"/>
    <lineage>
        <taxon>Bacteria</taxon>
        <taxon>Pseudomonadati</taxon>
        <taxon>Pseudomonadota</taxon>
        <taxon>Gammaproteobacteria</taxon>
        <taxon>Vibrionales</taxon>
        <taxon>Vibrionaceae</taxon>
        <taxon>Photobacterium</taxon>
    </lineage>
</organism>
<dbReference type="SUPFAM" id="SSF81301">
    <property type="entry name" value="Nucleotidyltransferase"/>
    <property type="match status" value="1"/>
</dbReference>
<dbReference type="RefSeq" id="WP_160650628.1">
    <property type="nucleotide sequence ID" value="NZ_RSEJ01000009.1"/>
</dbReference>
<reference evidence="1 2" key="1">
    <citation type="journal article" date="2017" name="Int. J. Syst. Evol. Microbiol.">
        <title>Photobacterium alginatilyticum sp. nov., a marine bacterium isolated from bottom seawater.</title>
        <authorList>
            <person name="Wang X."/>
            <person name="Wang Y."/>
            <person name="Yang X."/>
            <person name="Sun H."/>
            <person name="Li B."/>
            <person name="Zhang X.H."/>
        </authorList>
    </citation>
    <scope>NUCLEOTIDE SEQUENCE [LARGE SCALE GENOMIC DNA]</scope>
    <source>
        <strain evidence="1 2">P03D4</strain>
    </source>
</reference>
<dbReference type="Proteomes" id="UP000738517">
    <property type="component" value="Unassembled WGS sequence"/>
</dbReference>
<comment type="caution">
    <text evidence="1">The sequence shown here is derived from an EMBL/GenBank/DDBJ whole genome shotgun (WGS) entry which is preliminary data.</text>
</comment>
<keyword evidence="2" id="KW-1185">Reference proteome</keyword>
<proteinExistence type="predicted"/>
<accession>A0ABW9YGP3</accession>